<dbReference type="EMBL" id="VXIS01000220">
    <property type="protein sequence ID" value="KAA8896249.1"/>
    <property type="molecule type" value="Genomic_DNA"/>
</dbReference>
<name>A0A5J5EMG7_9PEZI</name>
<feature type="coiled-coil region" evidence="1">
    <location>
        <begin position="30"/>
        <end position="57"/>
    </location>
</feature>
<keyword evidence="4" id="KW-1185">Reference proteome</keyword>
<keyword evidence="1" id="KW-0175">Coiled coil</keyword>
<dbReference type="AlphaFoldDB" id="A0A5J5EMG7"/>
<comment type="caution">
    <text evidence="3">The sequence shown here is derived from an EMBL/GenBank/DDBJ whole genome shotgun (WGS) entry which is preliminary data.</text>
</comment>
<evidence type="ECO:0000313" key="3">
    <source>
        <dbReference type="EMBL" id="KAA8896249.1"/>
    </source>
</evidence>
<feature type="compositionally biased region" description="Polar residues" evidence="2">
    <location>
        <begin position="197"/>
        <end position="206"/>
    </location>
</feature>
<sequence>MDSNKEDKKGFTAKLASSWKSLDEKLYIKLKKLTRSREEIKSDKEKKKQEDKDAEQALLRRMMPRPSRELEVAAGAPASAIRTLQHPTVYEKFSIGAGLATASAVAGMATLVAAAPRPARPVSDDEGGGRSYTFAELQALERPPPALPQVESPRLSKVVLEPIHSRERRRSAPRPRPSSSMSYTIDQLKAMGRASRPNASRRTMSVPTLHVAQPNEHSTGDPIILNSEADTDLKIEEDEKISQPAREQRR</sequence>
<protein>
    <submittedName>
        <fullName evidence="3">Uncharacterized protein</fullName>
    </submittedName>
</protein>
<evidence type="ECO:0000256" key="2">
    <source>
        <dbReference type="SAM" id="MobiDB-lite"/>
    </source>
</evidence>
<organism evidence="3 4">
    <name type="scientific">Sphaerosporella brunnea</name>
    <dbReference type="NCBI Taxonomy" id="1250544"/>
    <lineage>
        <taxon>Eukaryota</taxon>
        <taxon>Fungi</taxon>
        <taxon>Dikarya</taxon>
        <taxon>Ascomycota</taxon>
        <taxon>Pezizomycotina</taxon>
        <taxon>Pezizomycetes</taxon>
        <taxon>Pezizales</taxon>
        <taxon>Pyronemataceae</taxon>
        <taxon>Sphaerosporella</taxon>
    </lineage>
</organism>
<accession>A0A5J5EMG7</accession>
<reference evidence="3 4" key="1">
    <citation type="submission" date="2019-09" db="EMBL/GenBank/DDBJ databases">
        <title>Draft genome of the ectomycorrhizal ascomycete Sphaerosporella brunnea.</title>
        <authorList>
            <consortium name="DOE Joint Genome Institute"/>
            <person name="Benucci G.M."/>
            <person name="Marozzi G."/>
            <person name="Antonielli L."/>
            <person name="Sanchez S."/>
            <person name="Marco P."/>
            <person name="Wang X."/>
            <person name="Falini L.B."/>
            <person name="Barry K."/>
            <person name="Haridas S."/>
            <person name="Lipzen A."/>
            <person name="Labutti K."/>
            <person name="Grigoriev I.V."/>
            <person name="Murat C."/>
            <person name="Martin F."/>
            <person name="Albertini E."/>
            <person name="Donnini D."/>
            <person name="Bonito G."/>
        </authorList>
    </citation>
    <scope>NUCLEOTIDE SEQUENCE [LARGE SCALE GENOMIC DNA]</scope>
    <source>
        <strain evidence="3 4">Sb_GMNB300</strain>
    </source>
</reference>
<proteinExistence type="predicted"/>
<feature type="region of interest" description="Disordered" evidence="2">
    <location>
        <begin position="116"/>
        <end position="250"/>
    </location>
</feature>
<dbReference type="InParanoid" id="A0A5J5EMG7"/>
<gene>
    <name evidence="3" type="ORF">FN846DRAFT_921760</name>
</gene>
<dbReference type="Proteomes" id="UP000326924">
    <property type="component" value="Unassembled WGS sequence"/>
</dbReference>
<evidence type="ECO:0000313" key="4">
    <source>
        <dbReference type="Proteomes" id="UP000326924"/>
    </source>
</evidence>
<evidence type="ECO:0000256" key="1">
    <source>
        <dbReference type="SAM" id="Coils"/>
    </source>
</evidence>